<dbReference type="Gene3D" id="1.20.5.340">
    <property type="match status" value="1"/>
</dbReference>
<feature type="coiled-coil region" evidence="1">
    <location>
        <begin position="22"/>
        <end position="98"/>
    </location>
</feature>
<dbReference type="RefSeq" id="XP_006816356.1">
    <property type="nucleotide sequence ID" value="XM_006816293.1"/>
</dbReference>
<accession>A0ABM0M8L5</accession>
<protein>
    <submittedName>
        <fullName evidence="3">E3 ubiquitin-protein ligase BRE1-like</fullName>
    </submittedName>
</protein>
<dbReference type="Proteomes" id="UP000694865">
    <property type="component" value="Unplaced"/>
</dbReference>
<proteinExistence type="predicted"/>
<organism evidence="2 3">
    <name type="scientific">Saccoglossus kowalevskii</name>
    <name type="common">Acorn worm</name>
    <dbReference type="NCBI Taxonomy" id="10224"/>
    <lineage>
        <taxon>Eukaryota</taxon>
        <taxon>Metazoa</taxon>
        <taxon>Hemichordata</taxon>
        <taxon>Enteropneusta</taxon>
        <taxon>Harrimaniidae</taxon>
        <taxon>Saccoglossus</taxon>
    </lineage>
</organism>
<evidence type="ECO:0000313" key="3">
    <source>
        <dbReference type="RefSeq" id="XP_006816356.1"/>
    </source>
</evidence>
<dbReference type="GeneID" id="102809168"/>
<evidence type="ECO:0000313" key="2">
    <source>
        <dbReference type="Proteomes" id="UP000694865"/>
    </source>
</evidence>
<name>A0ABM0M8L5_SACKO</name>
<sequence length="167" mass="19567">MHNDDDFKTFLKTSLCRLEKKMDKLNEEQRSITERFEIMEKKQEDFERSLNETSIEVSELKNNHMAVDGRLEQAEKQIEELESKLKESEEESLRITRYSRSFNLRFGGIETSTGENCIETLINLLKDKLGFEDPAAMIENVHRIYTGNRPASRVSKSPPHIIVKFLR</sequence>
<keyword evidence="1" id="KW-0175">Coiled coil</keyword>
<reference evidence="3" key="1">
    <citation type="submission" date="2025-08" db="UniProtKB">
        <authorList>
            <consortium name="RefSeq"/>
        </authorList>
    </citation>
    <scope>IDENTIFICATION</scope>
    <source>
        <tissue evidence="3">Testes</tissue>
    </source>
</reference>
<gene>
    <name evidence="3" type="primary">LOC102809168</name>
</gene>
<dbReference type="SUPFAM" id="SSF57997">
    <property type="entry name" value="Tropomyosin"/>
    <property type="match status" value="1"/>
</dbReference>
<keyword evidence="2" id="KW-1185">Reference proteome</keyword>
<evidence type="ECO:0000256" key="1">
    <source>
        <dbReference type="SAM" id="Coils"/>
    </source>
</evidence>